<keyword evidence="2" id="KW-0812">Transmembrane</keyword>
<gene>
    <name evidence="3" type="ORF">DRE_05145</name>
</gene>
<feature type="compositionally biased region" description="Low complexity" evidence="1">
    <location>
        <begin position="8"/>
        <end position="23"/>
    </location>
</feature>
<evidence type="ECO:0000313" key="3">
    <source>
        <dbReference type="EMBL" id="EWC45808.1"/>
    </source>
</evidence>
<keyword evidence="2" id="KW-1133">Transmembrane helix</keyword>
<name>W7I0P8_9PEZI</name>
<keyword evidence="4" id="KW-1185">Reference proteome</keyword>
<feature type="region of interest" description="Disordered" evidence="1">
    <location>
        <begin position="259"/>
        <end position="280"/>
    </location>
</feature>
<sequence length="365" mass="38849">MSGHDRPSYTLPSIPTTPLSPLSWQPLRQSGSPDTDYSRQNASAVQSRRPSLDLAAPQRALSPASVGPKSPDMPAAQMPSIAEVVDAPPRSRGADGTSSLLSLPPARPTSAVLFAGSDGAAAGRPRTGVSLKEAMNSWHTKPKLRIRVAVLLLWAVVFIVILAIYLVLFVKNRLSSPSAQIALILIIMVAAFFFFHSLVRVCLVVARPFSYADEERPGSSQSVVVAPIFAGMTPGPGPWGYAQPPRPIQVYAVPGQNDVALDDDSDDDTTGAAKEVAPPPPAYGFWRQTVRVNPAQFYWVRRSQSGGQGVYSQEPETERTAAARASVSSTGTRPPSYISQRGEGTIVSPRASVQRGTRDGSGAPV</sequence>
<dbReference type="AlphaFoldDB" id="W7I0P8"/>
<dbReference type="EMBL" id="KI966424">
    <property type="protein sequence ID" value="EWC45808.1"/>
    <property type="molecule type" value="Genomic_DNA"/>
</dbReference>
<feature type="compositionally biased region" description="Polar residues" evidence="1">
    <location>
        <begin position="26"/>
        <end position="49"/>
    </location>
</feature>
<feature type="transmembrane region" description="Helical" evidence="2">
    <location>
        <begin position="181"/>
        <end position="206"/>
    </location>
</feature>
<dbReference type="OrthoDB" id="5417811at2759"/>
<keyword evidence="2" id="KW-0472">Membrane</keyword>
<accession>W7I0P8</accession>
<evidence type="ECO:0000313" key="4">
    <source>
        <dbReference type="Proteomes" id="UP000024837"/>
    </source>
</evidence>
<proteinExistence type="predicted"/>
<evidence type="ECO:0000256" key="1">
    <source>
        <dbReference type="SAM" id="MobiDB-lite"/>
    </source>
</evidence>
<feature type="transmembrane region" description="Helical" evidence="2">
    <location>
        <begin position="148"/>
        <end position="169"/>
    </location>
</feature>
<organism evidence="3 4">
    <name type="scientific">Drechslerella stenobrocha 248</name>
    <dbReference type="NCBI Taxonomy" id="1043628"/>
    <lineage>
        <taxon>Eukaryota</taxon>
        <taxon>Fungi</taxon>
        <taxon>Dikarya</taxon>
        <taxon>Ascomycota</taxon>
        <taxon>Pezizomycotina</taxon>
        <taxon>Orbiliomycetes</taxon>
        <taxon>Orbiliales</taxon>
        <taxon>Orbiliaceae</taxon>
        <taxon>Drechslerella</taxon>
    </lineage>
</organism>
<protein>
    <submittedName>
        <fullName evidence="3">Uncharacterized protein</fullName>
    </submittedName>
</protein>
<dbReference type="Proteomes" id="UP000024837">
    <property type="component" value="Unassembled WGS sequence"/>
</dbReference>
<dbReference type="HOGENOM" id="CLU_032674_1_1_1"/>
<feature type="region of interest" description="Disordered" evidence="1">
    <location>
        <begin position="304"/>
        <end position="365"/>
    </location>
</feature>
<feature type="region of interest" description="Disordered" evidence="1">
    <location>
        <begin position="1"/>
        <end position="75"/>
    </location>
</feature>
<evidence type="ECO:0000256" key="2">
    <source>
        <dbReference type="SAM" id="Phobius"/>
    </source>
</evidence>
<reference evidence="3 4" key="1">
    <citation type="submission" date="2013-05" db="EMBL/GenBank/DDBJ databases">
        <title>Drechslerella stenobrocha genome reveals carnivorous origination and mechanical trapping mechanism of predatory fungi.</title>
        <authorList>
            <person name="Liu X."/>
            <person name="Zhang W."/>
            <person name="Liu K."/>
        </authorList>
    </citation>
    <scope>NUCLEOTIDE SEQUENCE [LARGE SCALE GENOMIC DNA]</scope>
    <source>
        <strain evidence="3 4">248</strain>
    </source>
</reference>
<feature type="compositionally biased region" description="Acidic residues" evidence="1">
    <location>
        <begin position="260"/>
        <end position="269"/>
    </location>
</feature>
<feature type="compositionally biased region" description="Low complexity" evidence="1">
    <location>
        <begin position="322"/>
        <end position="333"/>
    </location>
</feature>